<geneLocation type="mitochondrion" evidence="19"/>
<dbReference type="InterPro" id="IPR005797">
    <property type="entry name" value="Cyt_b/b6_N"/>
</dbReference>
<evidence type="ECO:0000256" key="13">
    <source>
        <dbReference type="ARBA" id="ARBA00023136"/>
    </source>
</evidence>
<comment type="cofactor">
    <cofactor evidence="16">
        <name>heme b</name>
        <dbReference type="ChEBI" id="CHEBI:60344"/>
    </cofactor>
    <text evidence="16">Binds 2 heme groups non-covalently.</text>
</comment>
<keyword evidence="8" id="KW-0999">Mitochondrion inner membrane</keyword>
<name>V5KV67_9ALVE</name>
<feature type="transmembrane region" description="Helical" evidence="16">
    <location>
        <begin position="344"/>
        <end position="366"/>
    </location>
</feature>
<evidence type="ECO:0000256" key="7">
    <source>
        <dbReference type="ARBA" id="ARBA00022723"/>
    </source>
</evidence>
<feature type="transmembrane region" description="Helical" evidence="16">
    <location>
        <begin position="378"/>
        <end position="394"/>
    </location>
</feature>
<accession>V5KV67</accession>
<feature type="transmembrane region" description="Helical" evidence="16">
    <location>
        <begin position="317"/>
        <end position="338"/>
    </location>
</feature>
<comment type="similarity">
    <text evidence="16">Belongs to the cytochrome b family.</text>
</comment>
<comment type="cofactor">
    <cofactor evidence="15">
        <name>heme</name>
        <dbReference type="ChEBI" id="CHEBI:30413"/>
    </cofactor>
    <text evidence="15">Binds 2 heme groups non-covalently.</text>
</comment>
<feature type="binding site" description="axial binding residue" evidence="15">
    <location>
        <position position="192"/>
    </location>
    <ligand>
        <name>heme b</name>
        <dbReference type="ChEBI" id="CHEBI:60344"/>
        <label>b566</label>
    </ligand>
    <ligandPart>
        <name>Fe</name>
        <dbReference type="ChEBI" id="CHEBI:18248"/>
    </ligandPart>
</feature>
<feature type="binding site" evidence="14">
    <location>
        <position position="197"/>
    </location>
    <ligand>
        <name>a ubiquinone</name>
        <dbReference type="ChEBI" id="CHEBI:16389"/>
    </ligand>
</feature>
<evidence type="ECO:0000259" key="17">
    <source>
        <dbReference type="PROSITE" id="PS51002"/>
    </source>
</evidence>
<dbReference type="PANTHER" id="PTHR19271:SF16">
    <property type="entry name" value="CYTOCHROME B"/>
    <property type="match status" value="1"/>
</dbReference>
<evidence type="ECO:0000256" key="2">
    <source>
        <dbReference type="ARBA" id="ARBA00013531"/>
    </source>
</evidence>
<dbReference type="PANTHER" id="PTHR19271">
    <property type="entry name" value="CYTOCHROME B"/>
    <property type="match status" value="1"/>
</dbReference>
<reference evidence="19" key="1">
    <citation type="journal article" date="2013" name="Curr. Biol.">
        <title>Colponemids represent multiple ancient alveolate lineages.</title>
        <authorList>
            <person name="Janouskovec J."/>
            <person name="Tikhonenkov D.V."/>
            <person name="Mikhailov K.V."/>
            <person name="Simdyanov T.G."/>
            <person name="Aleoshin V.V."/>
            <person name="Mylnikov A.P."/>
            <person name="Keeling P.J."/>
        </authorList>
    </citation>
    <scope>NUCLEOTIDE SEQUENCE</scope>
    <source>
        <strain evidence="19">Colp-5</strain>
    </source>
</reference>
<dbReference type="GO" id="GO:0016491">
    <property type="term" value="F:oxidoreductase activity"/>
    <property type="evidence" value="ECO:0007669"/>
    <property type="project" value="UniProtKB-UniRule"/>
</dbReference>
<keyword evidence="13 16" id="KW-0472">Membrane</keyword>
<evidence type="ECO:0000256" key="11">
    <source>
        <dbReference type="ARBA" id="ARBA00023004"/>
    </source>
</evidence>
<dbReference type="Gene3D" id="1.20.810.10">
    <property type="entry name" value="Cytochrome Bc1 Complex, Chain C"/>
    <property type="match status" value="1"/>
</dbReference>
<evidence type="ECO:0000256" key="8">
    <source>
        <dbReference type="ARBA" id="ARBA00022792"/>
    </source>
</evidence>
<evidence type="ECO:0000256" key="3">
    <source>
        <dbReference type="ARBA" id="ARBA00022448"/>
    </source>
</evidence>
<feature type="binding site" description="axial binding residue" evidence="15">
    <location>
        <position position="75"/>
    </location>
    <ligand>
        <name>heme b</name>
        <dbReference type="ChEBI" id="CHEBI:60344"/>
        <label>b562</label>
    </ligand>
    <ligandPart>
        <name>Fe</name>
        <dbReference type="ChEBI" id="CHEBI:18248"/>
    </ligandPart>
</feature>
<feature type="transmembrane region" description="Helical" evidence="16">
    <location>
        <begin position="21"/>
        <end position="45"/>
    </location>
</feature>
<evidence type="ECO:0000256" key="6">
    <source>
        <dbReference type="ARBA" id="ARBA00022692"/>
    </source>
</evidence>
<feature type="binding site" description="axial binding residue" evidence="15">
    <location>
        <position position="178"/>
    </location>
    <ligand>
        <name>heme b</name>
        <dbReference type="ChEBI" id="CHEBI:60344"/>
        <label>b562</label>
    </ligand>
    <ligandPart>
        <name>Fe</name>
        <dbReference type="ChEBI" id="CHEBI:18248"/>
    </ligandPart>
</feature>
<feature type="transmembrane region" description="Helical" evidence="16">
    <location>
        <begin position="65"/>
        <end position="88"/>
    </location>
</feature>
<feature type="transmembrane region" description="Helical" evidence="16">
    <location>
        <begin position="108"/>
        <end position="129"/>
    </location>
</feature>
<gene>
    <name evidence="19" type="primary">cob</name>
</gene>
<dbReference type="InterPro" id="IPR027387">
    <property type="entry name" value="Cytb/b6-like_sf"/>
</dbReference>
<dbReference type="GO" id="GO:0006122">
    <property type="term" value="P:mitochondrial electron transport, ubiquinol to cytochrome c"/>
    <property type="evidence" value="ECO:0007669"/>
    <property type="project" value="TreeGrafter"/>
</dbReference>
<feature type="transmembrane region" description="Helical" evidence="16">
    <location>
        <begin position="220"/>
        <end position="241"/>
    </location>
</feature>
<dbReference type="InterPro" id="IPR036150">
    <property type="entry name" value="Cyt_b/b6_C_sf"/>
</dbReference>
<dbReference type="InterPro" id="IPR016174">
    <property type="entry name" value="Di-haem_cyt_TM"/>
</dbReference>
<evidence type="ECO:0000256" key="5">
    <source>
        <dbReference type="ARBA" id="ARBA00022660"/>
    </source>
</evidence>
<keyword evidence="6 16" id="KW-0812">Transmembrane</keyword>
<dbReference type="InterPro" id="IPR005798">
    <property type="entry name" value="Cyt_b/b6_C"/>
</dbReference>
<keyword evidence="7 15" id="KW-0479">Metal-binding</keyword>
<protein>
    <recommendedName>
        <fullName evidence="2 16">Cytochrome b</fullName>
    </recommendedName>
</protein>
<dbReference type="GO" id="GO:0045275">
    <property type="term" value="C:respiratory chain complex III"/>
    <property type="evidence" value="ECO:0007669"/>
    <property type="project" value="InterPro"/>
</dbReference>
<keyword evidence="12 16" id="KW-0496">Mitochondrion</keyword>
<evidence type="ECO:0000256" key="1">
    <source>
        <dbReference type="ARBA" id="ARBA00004448"/>
    </source>
</evidence>
<keyword evidence="3 16" id="KW-0813">Transport</keyword>
<dbReference type="InterPro" id="IPR030689">
    <property type="entry name" value="Cytochrome_b"/>
</dbReference>
<evidence type="ECO:0000256" key="12">
    <source>
        <dbReference type="ARBA" id="ARBA00023128"/>
    </source>
</evidence>
<comment type="subcellular location">
    <subcellularLocation>
        <location evidence="1">Mitochondrion inner membrane</location>
        <topology evidence="1">Multi-pass membrane protein</topology>
    </subcellularLocation>
</comment>
<keyword evidence="4 15" id="KW-0349">Heme</keyword>
<dbReference type="GO" id="GO:0046872">
    <property type="term" value="F:metal ion binding"/>
    <property type="evidence" value="ECO:0007669"/>
    <property type="project" value="UniProtKB-UniRule"/>
</dbReference>
<dbReference type="Pfam" id="PF00033">
    <property type="entry name" value="Cytochrome_B"/>
    <property type="match status" value="1"/>
</dbReference>
<organism evidence="19">
    <name type="scientific">Acavomonas peruviana</name>
    <dbReference type="NCBI Taxonomy" id="1542312"/>
    <lineage>
        <taxon>Eukaryota</taxon>
        <taxon>Sar</taxon>
        <taxon>Alveolata</taxon>
        <taxon>Colponemida</taxon>
        <taxon>Acavomonidia</taxon>
        <taxon>Acavomonas</taxon>
    </lineage>
</organism>
<evidence type="ECO:0000259" key="18">
    <source>
        <dbReference type="PROSITE" id="PS51003"/>
    </source>
</evidence>
<reference evidence="19" key="2">
    <citation type="journal article" date="2014" name="PLoS ONE">
        <title>Description of Colponema vietnamica sp.n. and Acavomonas peruviana n. gen. n. sp., two new alveolate phyla (Colponemidia nom. nov. and Acavomonidia nom. nov.) and their contributions to reconstructing the ancestral state of alveolates and eukaryotes.</title>
        <authorList>
            <person name="Tikhonenkov D.V."/>
            <person name="Janouskovec J."/>
            <person name="Mylnikov A.P."/>
            <person name="Mikhailov K.V."/>
            <person name="Simdyanov T.G."/>
            <person name="Aleoshin V.V."/>
            <person name="Keeling P.J."/>
        </authorList>
    </citation>
    <scope>NUCLEOTIDE SEQUENCE</scope>
    <source>
        <strain evidence="19">Colp-5</strain>
    </source>
</reference>
<keyword evidence="11 15" id="KW-0408">Iron</keyword>
<dbReference type="PIRSF" id="PIRSF038885">
    <property type="entry name" value="COB"/>
    <property type="match status" value="1"/>
</dbReference>
<comment type="function">
    <text evidence="16">Component of the ubiquinol-cytochrome c reductase complex (complex III or cytochrome b-c1 complex) that is part of the mitochondrial respiratory chain. The b-c1 complex mediates electron transfer from ubiquinol to cytochrome c. Contributes to the generation of a proton gradient across the mitochondrial membrane that is then used for ATP synthesis.</text>
</comment>
<dbReference type="SUPFAM" id="SSF81342">
    <property type="entry name" value="Transmembrane di-heme cytochromes"/>
    <property type="match status" value="1"/>
</dbReference>
<proteinExistence type="inferred from homology"/>
<dbReference type="Pfam" id="PF00032">
    <property type="entry name" value="Cytochrom_B_C"/>
    <property type="match status" value="1"/>
</dbReference>
<evidence type="ECO:0000256" key="9">
    <source>
        <dbReference type="ARBA" id="ARBA00022982"/>
    </source>
</evidence>
<dbReference type="PROSITE" id="PS51002">
    <property type="entry name" value="CYTB_NTER"/>
    <property type="match status" value="1"/>
</dbReference>
<evidence type="ECO:0000313" key="19">
    <source>
        <dbReference type="EMBL" id="AHA41650.1"/>
    </source>
</evidence>
<dbReference type="GO" id="GO:0005743">
    <property type="term" value="C:mitochondrial inner membrane"/>
    <property type="evidence" value="ECO:0007669"/>
    <property type="project" value="UniProtKB-SubCell"/>
</dbReference>
<dbReference type="GO" id="GO:0008121">
    <property type="term" value="F:quinol-cytochrome-c reductase activity"/>
    <property type="evidence" value="ECO:0007669"/>
    <property type="project" value="InterPro"/>
</dbReference>
<dbReference type="EMBL" id="KF651061">
    <property type="protein sequence ID" value="AHA41650.1"/>
    <property type="molecule type" value="Genomic_DNA"/>
</dbReference>
<feature type="transmembrane region" description="Helical" evidence="16">
    <location>
        <begin position="179"/>
        <end position="199"/>
    </location>
</feature>
<evidence type="ECO:0000256" key="16">
    <source>
        <dbReference type="RuleBase" id="RU362117"/>
    </source>
</evidence>
<dbReference type="SUPFAM" id="SSF81648">
    <property type="entry name" value="a domain/subunit of cytochrome bc1 complex (Ubiquinol-cytochrome c reductase)"/>
    <property type="match status" value="1"/>
</dbReference>
<feature type="binding site" description="axial binding residue" evidence="15">
    <location>
        <position position="89"/>
    </location>
    <ligand>
        <name>heme b</name>
        <dbReference type="ChEBI" id="CHEBI:60344"/>
        <label>b566</label>
    </ligand>
    <ligandPart>
        <name>Fe</name>
        <dbReference type="ChEBI" id="CHEBI:18248"/>
    </ligandPart>
</feature>
<dbReference type="CDD" id="cd00284">
    <property type="entry name" value="Cytochrome_b_N"/>
    <property type="match status" value="1"/>
</dbReference>
<feature type="transmembrane region" description="Helical" evidence="16">
    <location>
        <begin position="284"/>
        <end position="305"/>
    </location>
</feature>
<evidence type="ECO:0000256" key="4">
    <source>
        <dbReference type="ARBA" id="ARBA00022617"/>
    </source>
</evidence>
<sequence length="400" mass="46651">MFYNIIHNHLIKYPIPINIKYTWSFGSLAGIIFSVQLITGFLLSMHYDPNINAAFDSVEHIVRDIYGGYLLRYFHANGASMFFIVLYIHMARGLYYGSYVGKKGRYKLWASGVIIYLLVMATAFLGYVLPWGQMSYWGATVITNLMSVIPFVGHDVVEWLWGGFSVSNPTLNRFYSLHFGLPFAVAALIIIHLYLLHLVGSSNVLSVLSKRSKITFHPYATLKDVFSFFAFFILFSFFVFFSPDALGHPDNYIEANPMVTPPHIVPEWYFLPFYGILRSIPNKVAGVIAMFFSILILLVFPIFYMSNKKNFSNYYYIFSKFFFWFFVMTFFVLMWVGSKPPEDPYILVGQVFTFFYFIFFIIKVFIDYILWIFMKIHLLQFIILVIFLIMILSIEKGYMV</sequence>
<evidence type="ECO:0000256" key="14">
    <source>
        <dbReference type="PIRSR" id="PIRSR038885-1"/>
    </source>
</evidence>
<evidence type="ECO:0000256" key="10">
    <source>
        <dbReference type="ARBA" id="ARBA00022989"/>
    </source>
</evidence>
<feature type="domain" description="Cytochrome b/b6 C-terminal region profile" evidence="18">
    <location>
        <begin position="206"/>
        <end position="377"/>
    </location>
</feature>
<keyword evidence="10 16" id="KW-1133">Transmembrane helix</keyword>
<feature type="domain" description="Cytochrome b/b6 N-terminal region profile" evidence="17">
    <location>
        <begin position="1"/>
        <end position="205"/>
    </location>
</feature>
<keyword evidence="9 16" id="KW-0249">Electron transport</keyword>
<keyword evidence="5 16" id="KW-0679">Respiratory chain</keyword>
<dbReference type="PROSITE" id="PS51003">
    <property type="entry name" value="CYTB_CTER"/>
    <property type="match status" value="1"/>
</dbReference>
<dbReference type="InterPro" id="IPR048259">
    <property type="entry name" value="Cytochrome_b_N_euk/bac"/>
</dbReference>
<dbReference type="AlphaFoldDB" id="V5KV67"/>
<evidence type="ECO:0000256" key="15">
    <source>
        <dbReference type="PIRSR" id="PIRSR038885-2"/>
    </source>
</evidence>